<evidence type="ECO:0000256" key="2">
    <source>
        <dbReference type="ARBA" id="ARBA00023315"/>
    </source>
</evidence>
<evidence type="ECO:0000256" key="1">
    <source>
        <dbReference type="ARBA" id="ARBA00022679"/>
    </source>
</evidence>
<dbReference type="Gene3D" id="3.40.630.30">
    <property type="match status" value="1"/>
</dbReference>
<name>A0ABT3HGN4_9HYPH</name>
<dbReference type="InterPro" id="IPR000182">
    <property type="entry name" value="GNAT_dom"/>
</dbReference>
<accession>A0ABT3HGN4</accession>
<organism evidence="4 5">
    <name type="scientific">Rhodobium gokarnense</name>
    <dbReference type="NCBI Taxonomy" id="364296"/>
    <lineage>
        <taxon>Bacteria</taxon>
        <taxon>Pseudomonadati</taxon>
        <taxon>Pseudomonadota</taxon>
        <taxon>Alphaproteobacteria</taxon>
        <taxon>Hyphomicrobiales</taxon>
        <taxon>Rhodobiaceae</taxon>
        <taxon>Rhodobium</taxon>
    </lineage>
</organism>
<keyword evidence="2" id="KW-0012">Acyltransferase</keyword>
<protein>
    <submittedName>
        <fullName evidence="4">GNAT superfamily N-acetyltransferase</fullName>
    </submittedName>
</protein>
<comment type="caution">
    <text evidence="4">The sequence shown here is derived from an EMBL/GenBank/DDBJ whole genome shotgun (WGS) entry which is preliminary data.</text>
</comment>
<dbReference type="PROSITE" id="PS51186">
    <property type="entry name" value="GNAT"/>
    <property type="match status" value="1"/>
</dbReference>
<evidence type="ECO:0000313" key="4">
    <source>
        <dbReference type="EMBL" id="MCW2309561.1"/>
    </source>
</evidence>
<evidence type="ECO:0000259" key="3">
    <source>
        <dbReference type="PROSITE" id="PS51186"/>
    </source>
</evidence>
<dbReference type="SUPFAM" id="SSF55729">
    <property type="entry name" value="Acyl-CoA N-acyltransferases (Nat)"/>
    <property type="match status" value="1"/>
</dbReference>
<dbReference type="CDD" id="cd04301">
    <property type="entry name" value="NAT_SF"/>
    <property type="match status" value="1"/>
</dbReference>
<dbReference type="PANTHER" id="PTHR43877">
    <property type="entry name" value="AMINOALKYLPHOSPHONATE N-ACETYLTRANSFERASE-RELATED-RELATED"/>
    <property type="match status" value="1"/>
</dbReference>
<dbReference type="EMBL" id="JAOQNS010000013">
    <property type="protein sequence ID" value="MCW2309561.1"/>
    <property type="molecule type" value="Genomic_DNA"/>
</dbReference>
<keyword evidence="1" id="KW-0808">Transferase</keyword>
<dbReference type="InterPro" id="IPR016181">
    <property type="entry name" value="Acyl_CoA_acyltransferase"/>
</dbReference>
<keyword evidence="5" id="KW-1185">Reference proteome</keyword>
<sequence>MPSAAVHLRLATPEDVPAIEAIIEAAYAPYVPRMRKKPGPMLDDYAKRIAEGVVQVATRDGAVEGILVLLPGDDHLLLDNVAVAPSAQGSGLGRFLIAAAEKAAAGRGHKTLRLYTHETMTENIAMYLRLGYAETHRVTEKGFERVYLEKRLK</sequence>
<dbReference type="PANTHER" id="PTHR43877:SF2">
    <property type="entry name" value="AMINOALKYLPHOSPHONATE N-ACETYLTRANSFERASE-RELATED"/>
    <property type="match status" value="1"/>
</dbReference>
<dbReference type="InterPro" id="IPR050832">
    <property type="entry name" value="Bact_Acetyltransf"/>
</dbReference>
<proteinExistence type="predicted"/>
<gene>
    <name evidence="4" type="ORF">M2319_003917</name>
</gene>
<dbReference type="Pfam" id="PF00583">
    <property type="entry name" value="Acetyltransf_1"/>
    <property type="match status" value="1"/>
</dbReference>
<dbReference type="Proteomes" id="UP001209755">
    <property type="component" value="Unassembled WGS sequence"/>
</dbReference>
<feature type="domain" description="N-acetyltransferase" evidence="3">
    <location>
        <begin position="6"/>
        <end position="153"/>
    </location>
</feature>
<dbReference type="RefSeq" id="WP_264603138.1">
    <property type="nucleotide sequence ID" value="NZ_JAOQNS010000013.1"/>
</dbReference>
<evidence type="ECO:0000313" key="5">
    <source>
        <dbReference type="Proteomes" id="UP001209755"/>
    </source>
</evidence>
<reference evidence="5" key="1">
    <citation type="submission" date="2023-07" db="EMBL/GenBank/DDBJ databases">
        <title>Genome sequencing of Purple Non-Sulfur Bacteria from various extreme environments.</title>
        <authorList>
            <person name="Mayer M."/>
        </authorList>
    </citation>
    <scope>NUCLEOTIDE SEQUENCE [LARGE SCALE GENOMIC DNA]</scope>
    <source>
        <strain evidence="5">DSM 17935</strain>
    </source>
</reference>